<protein>
    <recommendedName>
        <fullName evidence="1">PSP1 C-terminal domain-containing protein</fullName>
    </recommendedName>
</protein>
<sequence>MYKLSDSNLEKFLQLDKKAKEIFDNIKEHLNFIFPNLKFLTAKMDFLGDVLYIYFYGETRVDFRPWLKDLRDLI</sequence>
<dbReference type="EMBL" id="FPHN01000272">
    <property type="protein sequence ID" value="SFV69297.1"/>
    <property type="molecule type" value="Genomic_DNA"/>
</dbReference>
<dbReference type="Pfam" id="PF04468">
    <property type="entry name" value="PSP1"/>
    <property type="match status" value="1"/>
</dbReference>
<dbReference type="AlphaFoldDB" id="A0A1W1CUB5"/>
<reference evidence="2" key="1">
    <citation type="submission" date="2016-10" db="EMBL/GenBank/DDBJ databases">
        <authorList>
            <person name="de Groot N.N."/>
        </authorList>
    </citation>
    <scope>NUCLEOTIDE SEQUENCE</scope>
</reference>
<feature type="domain" description="PSP1 C-terminal" evidence="1">
    <location>
        <begin position="5"/>
        <end position="71"/>
    </location>
</feature>
<gene>
    <name evidence="2" type="ORF">MNB_SV-14-1015</name>
</gene>
<name>A0A1W1CUB5_9ZZZZ</name>
<evidence type="ECO:0000313" key="2">
    <source>
        <dbReference type="EMBL" id="SFV69297.1"/>
    </source>
</evidence>
<proteinExistence type="predicted"/>
<accession>A0A1W1CUB5</accession>
<dbReference type="InterPro" id="IPR007557">
    <property type="entry name" value="PSP1_C"/>
</dbReference>
<organism evidence="2">
    <name type="scientific">hydrothermal vent metagenome</name>
    <dbReference type="NCBI Taxonomy" id="652676"/>
    <lineage>
        <taxon>unclassified sequences</taxon>
        <taxon>metagenomes</taxon>
        <taxon>ecological metagenomes</taxon>
    </lineage>
</organism>
<evidence type="ECO:0000259" key="1">
    <source>
        <dbReference type="Pfam" id="PF04468"/>
    </source>
</evidence>